<name>A0A2W1N3J0_9FLAO</name>
<comment type="caution">
    <text evidence="1">The sequence shown here is derived from an EMBL/GenBank/DDBJ whole genome shotgun (WGS) entry which is preliminary data.</text>
</comment>
<dbReference type="RefSeq" id="WP_111061324.1">
    <property type="nucleotide sequence ID" value="NZ_JBHUCU010000007.1"/>
</dbReference>
<gene>
    <name evidence="1" type="ORF">DNU06_00905</name>
</gene>
<evidence type="ECO:0000313" key="2">
    <source>
        <dbReference type="Proteomes" id="UP000249248"/>
    </source>
</evidence>
<keyword evidence="2" id="KW-1185">Reference proteome</keyword>
<accession>A0A2W1N3J0</accession>
<protein>
    <submittedName>
        <fullName evidence="1">Porin</fullName>
    </submittedName>
</protein>
<dbReference type="Pfam" id="PF07396">
    <property type="entry name" value="Porin_O_P"/>
    <property type="match status" value="1"/>
</dbReference>
<dbReference type="EMBL" id="QKSB01000001">
    <property type="protein sequence ID" value="PZE18424.1"/>
    <property type="molecule type" value="Genomic_DNA"/>
</dbReference>
<dbReference type="SUPFAM" id="SSF56935">
    <property type="entry name" value="Porins"/>
    <property type="match status" value="1"/>
</dbReference>
<proteinExistence type="predicted"/>
<dbReference type="Gene3D" id="2.40.160.10">
    <property type="entry name" value="Porin"/>
    <property type="match status" value="1"/>
</dbReference>
<dbReference type="OrthoDB" id="5442696at2"/>
<evidence type="ECO:0000313" key="1">
    <source>
        <dbReference type="EMBL" id="PZE18424.1"/>
    </source>
</evidence>
<dbReference type="AlphaFoldDB" id="A0A2W1N3J0"/>
<dbReference type="Proteomes" id="UP000249248">
    <property type="component" value="Unassembled WGS sequence"/>
</dbReference>
<dbReference type="InterPro" id="IPR023614">
    <property type="entry name" value="Porin_dom_sf"/>
</dbReference>
<sequence>MKIFSFIIFFLFLGNLGHSQTTMPTFGKGLQFVGKDSSYTMKIGVRFQTLFINQWSVRNDDLNYVEDYSSNFLIRRWRLKFDGIVYSPKIKYKLELGLSNRDIGAANNPQTNFASSIVLDAYIDWNFYRNFSVKIGQTKLPGNRERVISSANLQFVDRSLLNSTFNIDRDIGLQFHHHFKLGNNFIIQETAALTQGEGRNVTAGNQGGFDYTFKVEFLPFGKFASKGDYVGSAVKYEAKPKLSVSAAYDINDKASKEGGQLGAYILINDFNNAKTLHTLFIDFMFKYKKLSIMGEYALKDTEDGNPNVFEDDNEIGTYDVGSGYNLSAGWMFDKNVELALRYTAIEKDIVVGNSMKEYTLGFSKFFNAHKFKFQTDLSYRDNYYPNTTFENKGKNDNIYWRLQFEVHF</sequence>
<organism evidence="1 2">
    <name type="scientific">Putridiphycobacter roseus</name>
    <dbReference type="NCBI Taxonomy" id="2219161"/>
    <lineage>
        <taxon>Bacteria</taxon>
        <taxon>Pseudomonadati</taxon>
        <taxon>Bacteroidota</taxon>
        <taxon>Flavobacteriia</taxon>
        <taxon>Flavobacteriales</taxon>
        <taxon>Crocinitomicaceae</taxon>
        <taxon>Putridiphycobacter</taxon>
    </lineage>
</organism>
<dbReference type="InterPro" id="IPR010870">
    <property type="entry name" value="Porin_O/P"/>
</dbReference>
<reference evidence="1 2" key="1">
    <citation type="submission" date="2018-06" db="EMBL/GenBank/DDBJ databases">
        <title>The draft genome sequence of Crocinitomix sp. SM1701.</title>
        <authorList>
            <person name="Zhang X."/>
        </authorList>
    </citation>
    <scope>NUCLEOTIDE SEQUENCE [LARGE SCALE GENOMIC DNA]</scope>
    <source>
        <strain evidence="1 2">SM1701</strain>
    </source>
</reference>